<name>A0A1M5AF35_9BACT</name>
<keyword evidence="3" id="KW-0731">Sigma factor</keyword>
<dbReference type="GO" id="GO:0006352">
    <property type="term" value="P:DNA-templated transcription initiation"/>
    <property type="evidence" value="ECO:0007669"/>
    <property type="project" value="InterPro"/>
</dbReference>
<dbReference type="PANTHER" id="PTHR43133:SF46">
    <property type="entry name" value="RNA POLYMERASE SIGMA-70 FACTOR ECF SUBFAMILY"/>
    <property type="match status" value="1"/>
</dbReference>
<dbReference type="NCBIfam" id="TIGR02985">
    <property type="entry name" value="Sig70_bacteroi1"/>
    <property type="match status" value="1"/>
</dbReference>
<dbReference type="PANTHER" id="PTHR43133">
    <property type="entry name" value="RNA POLYMERASE ECF-TYPE SIGMA FACTO"/>
    <property type="match status" value="1"/>
</dbReference>
<gene>
    <name evidence="7" type="ORF">SAMN02745131_02263</name>
</gene>
<dbReference type="Proteomes" id="UP000184048">
    <property type="component" value="Unassembled WGS sequence"/>
</dbReference>
<organism evidence="7 8">
    <name type="scientific">Flavisolibacter ginsengisoli DSM 18119</name>
    <dbReference type="NCBI Taxonomy" id="1121884"/>
    <lineage>
        <taxon>Bacteria</taxon>
        <taxon>Pseudomonadati</taxon>
        <taxon>Bacteroidota</taxon>
        <taxon>Chitinophagia</taxon>
        <taxon>Chitinophagales</taxon>
        <taxon>Chitinophagaceae</taxon>
        <taxon>Flavisolibacter</taxon>
    </lineage>
</organism>
<dbReference type="InterPro" id="IPR013324">
    <property type="entry name" value="RNA_pol_sigma_r3/r4-like"/>
</dbReference>
<dbReference type="InterPro" id="IPR007627">
    <property type="entry name" value="RNA_pol_sigma70_r2"/>
</dbReference>
<dbReference type="NCBIfam" id="TIGR02937">
    <property type="entry name" value="sigma70-ECF"/>
    <property type="match status" value="1"/>
</dbReference>
<dbReference type="Gene3D" id="1.10.1740.10">
    <property type="match status" value="1"/>
</dbReference>
<dbReference type="SUPFAM" id="SSF88659">
    <property type="entry name" value="Sigma3 and sigma4 domains of RNA polymerase sigma factors"/>
    <property type="match status" value="1"/>
</dbReference>
<accession>A0A1M5AF35</accession>
<dbReference type="InterPro" id="IPR014327">
    <property type="entry name" value="RNA_pol_sigma70_bacteroid"/>
</dbReference>
<dbReference type="Pfam" id="PF04542">
    <property type="entry name" value="Sigma70_r2"/>
    <property type="match status" value="1"/>
</dbReference>
<dbReference type="InterPro" id="IPR014284">
    <property type="entry name" value="RNA_pol_sigma-70_dom"/>
</dbReference>
<evidence type="ECO:0000259" key="5">
    <source>
        <dbReference type="Pfam" id="PF04542"/>
    </source>
</evidence>
<evidence type="ECO:0000313" key="7">
    <source>
        <dbReference type="EMBL" id="SHF28908.1"/>
    </source>
</evidence>
<dbReference type="GO" id="GO:0016987">
    <property type="term" value="F:sigma factor activity"/>
    <property type="evidence" value="ECO:0007669"/>
    <property type="project" value="UniProtKB-KW"/>
</dbReference>
<proteinExistence type="inferred from homology"/>
<dbReference type="STRING" id="1121884.SAMN02745131_02263"/>
<protein>
    <submittedName>
        <fullName evidence="7">RNA polymerase sigma-70 factor, ECF subfamily</fullName>
    </submittedName>
</protein>
<dbReference type="EMBL" id="FQUU01000008">
    <property type="protein sequence ID" value="SHF28908.1"/>
    <property type="molecule type" value="Genomic_DNA"/>
</dbReference>
<dbReference type="Gene3D" id="1.10.10.10">
    <property type="entry name" value="Winged helix-like DNA-binding domain superfamily/Winged helix DNA-binding domain"/>
    <property type="match status" value="1"/>
</dbReference>
<keyword evidence="8" id="KW-1185">Reference proteome</keyword>
<evidence type="ECO:0000256" key="4">
    <source>
        <dbReference type="ARBA" id="ARBA00023163"/>
    </source>
</evidence>
<dbReference type="RefSeq" id="WP_072835437.1">
    <property type="nucleotide sequence ID" value="NZ_FQUU01000008.1"/>
</dbReference>
<feature type="domain" description="RNA polymerase sigma factor 70 region 4 type 2" evidence="6">
    <location>
        <begin position="125"/>
        <end position="176"/>
    </location>
</feature>
<dbReference type="Pfam" id="PF08281">
    <property type="entry name" value="Sigma70_r4_2"/>
    <property type="match status" value="1"/>
</dbReference>
<sequence>MIGTTLLDKLLNRIALYDDAIAYKELFSLYHLKLIRFSALITKSKEAAEEVVSDVFLKVWNTRSTLTRIENFHLYIYIITKNQSINCLTRLKRNKSFSIDDTEVELKSMYPNPEQLMITSEMHKRLNLAVDALPPRCKLIFKLIKEDGLKYKEVAQLLELSQKTIENQMTIALRKIGESIQLEVSKTYLN</sequence>
<dbReference type="SUPFAM" id="SSF88946">
    <property type="entry name" value="Sigma2 domain of RNA polymerase sigma factors"/>
    <property type="match status" value="1"/>
</dbReference>
<dbReference type="OrthoDB" id="659361at2"/>
<evidence type="ECO:0000256" key="3">
    <source>
        <dbReference type="ARBA" id="ARBA00023082"/>
    </source>
</evidence>
<reference evidence="7 8" key="1">
    <citation type="submission" date="2016-11" db="EMBL/GenBank/DDBJ databases">
        <authorList>
            <person name="Jaros S."/>
            <person name="Januszkiewicz K."/>
            <person name="Wedrychowicz H."/>
        </authorList>
    </citation>
    <scope>NUCLEOTIDE SEQUENCE [LARGE SCALE GENOMIC DNA]</scope>
    <source>
        <strain evidence="7 8">DSM 18119</strain>
    </source>
</reference>
<dbReference type="InterPro" id="IPR013325">
    <property type="entry name" value="RNA_pol_sigma_r2"/>
</dbReference>
<dbReference type="InterPro" id="IPR039425">
    <property type="entry name" value="RNA_pol_sigma-70-like"/>
</dbReference>
<evidence type="ECO:0000259" key="6">
    <source>
        <dbReference type="Pfam" id="PF08281"/>
    </source>
</evidence>
<dbReference type="AlphaFoldDB" id="A0A1M5AF35"/>
<dbReference type="InterPro" id="IPR013249">
    <property type="entry name" value="RNA_pol_sigma70_r4_t2"/>
</dbReference>
<dbReference type="InterPro" id="IPR036388">
    <property type="entry name" value="WH-like_DNA-bd_sf"/>
</dbReference>
<dbReference type="GO" id="GO:0003677">
    <property type="term" value="F:DNA binding"/>
    <property type="evidence" value="ECO:0007669"/>
    <property type="project" value="InterPro"/>
</dbReference>
<evidence type="ECO:0000313" key="8">
    <source>
        <dbReference type="Proteomes" id="UP000184048"/>
    </source>
</evidence>
<evidence type="ECO:0000256" key="1">
    <source>
        <dbReference type="ARBA" id="ARBA00010641"/>
    </source>
</evidence>
<keyword evidence="4" id="KW-0804">Transcription</keyword>
<evidence type="ECO:0000256" key="2">
    <source>
        <dbReference type="ARBA" id="ARBA00023015"/>
    </source>
</evidence>
<comment type="similarity">
    <text evidence="1">Belongs to the sigma-70 factor family. ECF subfamily.</text>
</comment>
<keyword evidence="2" id="KW-0805">Transcription regulation</keyword>
<feature type="domain" description="RNA polymerase sigma-70 region 2" evidence="5">
    <location>
        <begin position="26"/>
        <end position="93"/>
    </location>
</feature>